<evidence type="ECO:0000313" key="2">
    <source>
        <dbReference type="Proteomes" id="UP000243847"/>
    </source>
</evidence>
<sequence length="121" mass="13810">MSDVVKYNEAVAGENKPVIDFLFQEFLQALPTATYKVWHGAPVWFLDDIPVAGYQDHKHGVKVLFWSGKDFSEPGLLGIGKHRAAGITYTDVASINVDDLRRYLRLSTEIIWDYRSLRPKK</sequence>
<dbReference type="OrthoDB" id="192368at2"/>
<dbReference type="RefSeq" id="WP_096382893.1">
    <property type="nucleotide sequence ID" value="NZ_AP017457.1"/>
</dbReference>
<accession>A0A173LYK0</accession>
<dbReference type="GeneID" id="80452570"/>
<dbReference type="KEGG" id="amin:AUMI_113800"/>
<dbReference type="Proteomes" id="UP000243847">
    <property type="component" value="Chromosome sequence1"/>
</dbReference>
<evidence type="ECO:0000313" key="1">
    <source>
        <dbReference type="EMBL" id="BAU99922.1"/>
    </source>
</evidence>
<dbReference type="AlphaFoldDB" id="A0A173LYK0"/>
<dbReference type="SUPFAM" id="SSF159888">
    <property type="entry name" value="YdhG-like"/>
    <property type="match status" value="1"/>
</dbReference>
<protein>
    <submittedName>
        <fullName evidence="1">Leucyl-tRNA synthetase</fullName>
    </submittedName>
</protein>
<name>A0A173LYK0_9MICO</name>
<reference evidence="1 2" key="1">
    <citation type="journal article" date="2016" name="Genome Announc.">
        <title>Complete Genome Sequence of Aurantimicrobium minutum Type Strain KNCT, a Planktonic Ultramicrobacterium Isolated from River Water.</title>
        <authorList>
            <person name="Nakai R."/>
            <person name="Fujisawa T."/>
            <person name="Nakamura Y."/>
            <person name="Nishide H."/>
            <person name="Uchiyama I."/>
            <person name="Baba T."/>
            <person name="Toyoda A."/>
            <person name="Fujiyama A."/>
            <person name="Naganuma T."/>
            <person name="Niki H."/>
        </authorList>
    </citation>
    <scope>NUCLEOTIDE SEQUENCE [LARGE SCALE GENOMIC DNA]</scope>
    <source>
        <strain evidence="1 2">KNC</strain>
    </source>
</reference>
<proteinExistence type="predicted"/>
<dbReference type="GO" id="GO:0004812">
    <property type="term" value="F:aminoacyl-tRNA ligase activity"/>
    <property type="evidence" value="ECO:0007669"/>
    <property type="project" value="UniProtKB-KW"/>
</dbReference>
<keyword evidence="1" id="KW-0030">Aminoacyl-tRNA synthetase</keyword>
<gene>
    <name evidence="1" type="ORF">AUMI_113800</name>
</gene>
<organism evidence="1 2">
    <name type="scientific">Aurantimicrobium minutum</name>
    <dbReference type="NCBI Taxonomy" id="708131"/>
    <lineage>
        <taxon>Bacteria</taxon>
        <taxon>Bacillati</taxon>
        <taxon>Actinomycetota</taxon>
        <taxon>Actinomycetes</taxon>
        <taxon>Micrococcales</taxon>
        <taxon>Microbacteriaceae</taxon>
        <taxon>Aurantimicrobium</taxon>
    </lineage>
</organism>
<dbReference type="EMBL" id="AP017457">
    <property type="protein sequence ID" value="BAU99922.1"/>
    <property type="molecule type" value="Genomic_DNA"/>
</dbReference>
<keyword evidence="1" id="KW-0436">Ligase</keyword>